<dbReference type="Gene3D" id="3.30.930.10">
    <property type="entry name" value="Bira Bifunctional Protein, Domain 2"/>
    <property type="match status" value="2"/>
</dbReference>
<dbReference type="PANTHER" id="PTHR42753:SF2">
    <property type="entry name" value="PROLINE--TRNA LIGASE"/>
    <property type="match status" value="1"/>
</dbReference>
<evidence type="ECO:0000256" key="4">
    <source>
        <dbReference type="ARBA" id="ARBA00022598"/>
    </source>
</evidence>
<dbReference type="GO" id="GO:0006433">
    <property type="term" value="P:prolyl-tRNA aminoacylation"/>
    <property type="evidence" value="ECO:0007669"/>
    <property type="project" value="UniProtKB-UniRule"/>
</dbReference>
<dbReference type="Gene3D" id="3.90.960.10">
    <property type="entry name" value="YbaK/aminoacyl-tRNA synthetase-associated domain"/>
    <property type="match status" value="1"/>
</dbReference>
<feature type="compositionally biased region" description="Polar residues" evidence="13">
    <location>
        <begin position="257"/>
        <end position="266"/>
    </location>
</feature>
<feature type="region of interest" description="Disordered" evidence="13">
    <location>
        <begin position="245"/>
        <end position="270"/>
    </location>
</feature>
<evidence type="ECO:0000256" key="11">
    <source>
        <dbReference type="ARBA" id="ARBA00060755"/>
    </source>
</evidence>
<dbReference type="SUPFAM" id="SSF55826">
    <property type="entry name" value="YbaK/ProRS associated domain"/>
    <property type="match status" value="1"/>
</dbReference>
<evidence type="ECO:0000256" key="1">
    <source>
        <dbReference type="ARBA" id="ARBA00004496"/>
    </source>
</evidence>
<organism evidence="15 16">
    <name type="scientific">Paenibacillus amylolyticus</name>
    <dbReference type="NCBI Taxonomy" id="1451"/>
    <lineage>
        <taxon>Bacteria</taxon>
        <taxon>Bacillati</taxon>
        <taxon>Bacillota</taxon>
        <taxon>Bacilli</taxon>
        <taxon>Bacillales</taxon>
        <taxon>Paenibacillaceae</taxon>
        <taxon>Paenibacillus</taxon>
    </lineage>
</organism>
<keyword evidence="3 12" id="KW-0963">Cytoplasm</keyword>
<dbReference type="InterPro" id="IPR002316">
    <property type="entry name" value="Pro-tRNA-ligase_IIa"/>
</dbReference>
<dbReference type="InterPro" id="IPR023717">
    <property type="entry name" value="Pro-tRNA-Synthase_IIa_type1"/>
</dbReference>
<keyword evidence="6 12" id="KW-0067">ATP-binding</keyword>
<dbReference type="GO" id="GO:0016740">
    <property type="term" value="F:transferase activity"/>
    <property type="evidence" value="ECO:0007669"/>
    <property type="project" value="UniProtKB-ARBA"/>
</dbReference>
<dbReference type="CDD" id="cd00779">
    <property type="entry name" value="ProRS_core_prok"/>
    <property type="match status" value="1"/>
</dbReference>
<dbReference type="InterPro" id="IPR004154">
    <property type="entry name" value="Anticodon-bd"/>
</dbReference>
<proteinExistence type="inferred from homology"/>
<evidence type="ECO:0000259" key="14">
    <source>
        <dbReference type="PROSITE" id="PS50862"/>
    </source>
</evidence>
<dbReference type="EMBL" id="BCNV01000001">
    <property type="protein sequence ID" value="GAS80042.1"/>
    <property type="molecule type" value="Genomic_DNA"/>
</dbReference>
<dbReference type="NCBIfam" id="NF006625">
    <property type="entry name" value="PRK09194.1"/>
    <property type="match status" value="1"/>
</dbReference>
<dbReference type="AlphaFoldDB" id="A0A117I033"/>
<dbReference type="SUPFAM" id="SSF55681">
    <property type="entry name" value="Class II aaRS and biotin synthetases"/>
    <property type="match status" value="1"/>
</dbReference>
<evidence type="ECO:0000256" key="9">
    <source>
        <dbReference type="ARBA" id="ARBA00047671"/>
    </source>
</evidence>
<dbReference type="Pfam" id="PF03129">
    <property type="entry name" value="HGTP_anticodon"/>
    <property type="match status" value="1"/>
</dbReference>
<dbReference type="PANTHER" id="PTHR42753">
    <property type="entry name" value="MITOCHONDRIAL RIBOSOME PROTEIN L39/PROLYL-TRNA LIGASE FAMILY MEMBER"/>
    <property type="match status" value="1"/>
</dbReference>
<dbReference type="RefSeq" id="WP_062832998.1">
    <property type="nucleotide sequence ID" value="NZ_BCNV01000001.1"/>
</dbReference>
<dbReference type="InterPro" id="IPR006195">
    <property type="entry name" value="aa-tRNA-synth_II"/>
</dbReference>
<sequence length="594" mass="65055">MRQSEMLVPTLREAPAEADAAGHRWLLRSGMIRQLAAGIYSYLPLGRRILLNVERIVREEMDRAGCQEVLLPIMQPAELWEESGRYTQYGPELMRLKDRHAREFALGPTHEEVVTALARDEVSSYRKLPFTLYQIGTKFRDERRPRFGLLRGREFIMKDAYSFASDWEELDRTYQAMNTAYSRILERCGLDYIRVEADAGTIGGQGETHEFMALADVGEDTIVTCKHCGYAANLEKADYQTSVDIGEKEASSEDKAVSSNADSAVQTDDRTGVEATVRIPTPGVRTIAELTSFVGEGAEHMIKTLLYVADGQLVAALVRGDHELNDIALKQVLGAEELNLADDVAIAAHPNLKVGFLGPIGLNLPMVVDADVAVMKSAITGANEVDVHVSGVRPGIDFALERVERIRFAAEGDACPTCGSPLVFTKGIEVGHIFKLGTKYSDAMGASFLDRNGRQCAPVMGCYGIGVSRLMAAIAEQYAGDEGIRWPAAVAPYDVHLIAVSWKDEQQRQLTLELEQQLIDGGYSVLVDDRDERPGVKFKDAELIGLPVQIVIGRGAAEGQVELGSHALAASGELKRIGLTAQEAVLYVKEQLTS</sequence>
<accession>A0A117I033</accession>
<dbReference type="Proteomes" id="UP000069697">
    <property type="component" value="Unassembled WGS sequence"/>
</dbReference>
<dbReference type="NCBIfam" id="TIGR00409">
    <property type="entry name" value="proS_fam_II"/>
    <property type="match status" value="1"/>
</dbReference>
<dbReference type="GO" id="GO:0005829">
    <property type="term" value="C:cytosol"/>
    <property type="evidence" value="ECO:0007669"/>
    <property type="project" value="TreeGrafter"/>
</dbReference>
<comment type="function">
    <text evidence="10 12">Catalyzes the attachment of proline to tRNA(Pro) in a two-step reaction: proline is first activated by ATP to form Pro-AMP and then transferred to the acceptor end of tRNA(Pro). As ProRS can inadvertently accommodate and process non-cognate amino acids such as alanine and cysteine, to avoid such errors it has two additional distinct editing activities against alanine. One activity is designated as 'pretransfer' editing and involves the tRNA(Pro)-independent hydrolysis of activated Ala-AMP. The other activity is designated 'posttransfer' editing and involves deacylation of mischarged Ala-tRNA(Pro). The misacylated Cys-tRNA(Pro) is not edited by ProRS.</text>
</comment>
<evidence type="ECO:0000256" key="12">
    <source>
        <dbReference type="HAMAP-Rule" id="MF_01569"/>
    </source>
</evidence>
<keyword evidence="7 12" id="KW-0648">Protein biosynthesis</keyword>
<dbReference type="GO" id="GO:0002161">
    <property type="term" value="F:aminoacyl-tRNA deacylase activity"/>
    <property type="evidence" value="ECO:0007669"/>
    <property type="project" value="InterPro"/>
</dbReference>
<dbReference type="CDD" id="cd00861">
    <property type="entry name" value="ProRS_anticodon_short"/>
    <property type="match status" value="1"/>
</dbReference>
<feature type="domain" description="Aminoacyl-transfer RNA synthetases class-II family profile" evidence="14">
    <location>
        <begin position="38"/>
        <end position="487"/>
    </location>
</feature>
<dbReference type="Gene3D" id="3.40.50.800">
    <property type="entry name" value="Anticodon-binding domain"/>
    <property type="match status" value="1"/>
</dbReference>
<keyword evidence="4 12" id="KW-0436">Ligase</keyword>
<evidence type="ECO:0000256" key="13">
    <source>
        <dbReference type="SAM" id="MobiDB-lite"/>
    </source>
</evidence>
<dbReference type="InterPro" id="IPR002314">
    <property type="entry name" value="aa-tRNA-synt_IIb"/>
</dbReference>
<feature type="compositionally biased region" description="Basic and acidic residues" evidence="13">
    <location>
        <begin position="245"/>
        <end position="256"/>
    </location>
</feature>
<keyword evidence="8 12" id="KW-0030">Aminoacyl-tRNA synthetase</keyword>
<evidence type="ECO:0000256" key="6">
    <source>
        <dbReference type="ARBA" id="ARBA00022840"/>
    </source>
</evidence>
<comment type="similarity">
    <text evidence="11 12">Belongs to the class-II aminoacyl-tRNA synthetase family. ProS type 1 subfamily.</text>
</comment>
<gene>
    <name evidence="12" type="primary">proS</name>
    <name evidence="15" type="ORF">PAHA3_0106</name>
</gene>
<evidence type="ECO:0000256" key="8">
    <source>
        <dbReference type="ARBA" id="ARBA00023146"/>
    </source>
</evidence>
<dbReference type="PROSITE" id="PS50862">
    <property type="entry name" value="AA_TRNA_LIGASE_II"/>
    <property type="match status" value="1"/>
</dbReference>
<protein>
    <recommendedName>
        <fullName evidence="12">Proline--tRNA ligase</fullName>
        <ecNumber evidence="12">6.1.1.15</ecNumber>
    </recommendedName>
    <alternativeName>
        <fullName evidence="12">Prolyl-tRNA synthetase</fullName>
        <shortName evidence="12">ProRS</shortName>
    </alternativeName>
</protein>
<dbReference type="GO" id="GO:0005524">
    <property type="term" value="F:ATP binding"/>
    <property type="evidence" value="ECO:0007669"/>
    <property type="project" value="UniProtKB-UniRule"/>
</dbReference>
<evidence type="ECO:0000256" key="10">
    <source>
        <dbReference type="ARBA" id="ARBA00053664"/>
    </source>
</evidence>
<reference evidence="15 16" key="1">
    <citation type="journal article" date="2016" name="Genome Announc.">
        <title>Draft Genome Sequence of Paenibacillus amylolyticus Heshi-A3, Isolated from Fermented Rice Bran in a Japanese Fermented Seafood Dish.</title>
        <authorList>
            <person name="Akuzawa S."/>
            <person name="Nagaoka J."/>
            <person name="Kanekatsu M."/>
            <person name="Kubota E."/>
            <person name="Ohtake R."/>
            <person name="Suzuki T."/>
            <person name="Kanesaki Y."/>
        </authorList>
    </citation>
    <scope>NUCLEOTIDE SEQUENCE [LARGE SCALE GENOMIC DNA]</scope>
    <source>
        <strain evidence="15 16">Heshi-A3</strain>
    </source>
</reference>
<evidence type="ECO:0000313" key="16">
    <source>
        <dbReference type="Proteomes" id="UP000069697"/>
    </source>
</evidence>
<evidence type="ECO:0000256" key="5">
    <source>
        <dbReference type="ARBA" id="ARBA00022741"/>
    </source>
</evidence>
<dbReference type="Pfam" id="PF04073">
    <property type="entry name" value="tRNA_edit"/>
    <property type="match status" value="1"/>
</dbReference>
<dbReference type="InterPro" id="IPR007214">
    <property type="entry name" value="YbaK/aa-tRNA-synth-assoc-dom"/>
</dbReference>
<comment type="caution">
    <text evidence="15">The sequence shown here is derived from an EMBL/GenBank/DDBJ whole genome shotgun (WGS) entry which is preliminary data.</text>
</comment>
<comment type="catalytic activity">
    <reaction evidence="9 12">
        <text>tRNA(Pro) + L-proline + ATP = L-prolyl-tRNA(Pro) + AMP + diphosphate</text>
        <dbReference type="Rhea" id="RHEA:14305"/>
        <dbReference type="Rhea" id="RHEA-COMP:9700"/>
        <dbReference type="Rhea" id="RHEA-COMP:9702"/>
        <dbReference type="ChEBI" id="CHEBI:30616"/>
        <dbReference type="ChEBI" id="CHEBI:33019"/>
        <dbReference type="ChEBI" id="CHEBI:60039"/>
        <dbReference type="ChEBI" id="CHEBI:78442"/>
        <dbReference type="ChEBI" id="CHEBI:78532"/>
        <dbReference type="ChEBI" id="CHEBI:456215"/>
        <dbReference type="EC" id="6.1.1.15"/>
    </reaction>
</comment>
<dbReference type="InterPro" id="IPR036754">
    <property type="entry name" value="YbaK/aa-tRNA-synt-asso_dom_sf"/>
</dbReference>
<evidence type="ECO:0000256" key="7">
    <source>
        <dbReference type="ARBA" id="ARBA00022917"/>
    </source>
</evidence>
<evidence type="ECO:0000256" key="2">
    <source>
        <dbReference type="ARBA" id="ARBA00011738"/>
    </source>
</evidence>
<dbReference type="SUPFAM" id="SSF52954">
    <property type="entry name" value="Class II aaRS ABD-related"/>
    <property type="match status" value="1"/>
</dbReference>
<dbReference type="FunFam" id="3.30.930.10:FF:000042">
    <property type="entry name" value="probable proline--tRNA ligase, mitochondrial"/>
    <property type="match status" value="1"/>
</dbReference>
<dbReference type="HAMAP" id="MF_01569">
    <property type="entry name" value="Pro_tRNA_synth_type1"/>
    <property type="match status" value="1"/>
</dbReference>
<dbReference type="FunFam" id="3.30.930.10:FF:000065">
    <property type="entry name" value="Proline--tRNA ligase"/>
    <property type="match status" value="1"/>
</dbReference>
<reference evidence="16" key="2">
    <citation type="submission" date="2016-01" db="EMBL/GenBank/DDBJ databases">
        <title>Draft Genome Sequence of Paenibacillus amylolyticus Heshi-A3 that Was Isolated from Fermented Rice Bran with Aging Salted Mackerel, Which Was Named Heshiko as Traditional Fermented Seafood in Japan.</title>
        <authorList>
            <person name="Akuzawa S."/>
            <person name="Nakagawa J."/>
            <person name="Kanekatsu T."/>
            <person name="Kubota E."/>
            <person name="Ohtake R."/>
            <person name="Suzuki T."/>
            <person name="Kanesaki Y."/>
        </authorList>
    </citation>
    <scope>NUCLEOTIDE SEQUENCE [LARGE SCALE GENOMIC DNA]</scope>
    <source>
        <strain evidence="16">Heshi-A3</strain>
    </source>
</reference>
<evidence type="ECO:0000256" key="3">
    <source>
        <dbReference type="ARBA" id="ARBA00022490"/>
    </source>
</evidence>
<dbReference type="InterPro" id="IPR036621">
    <property type="entry name" value="Anticodon-bd_dom_sf"/>
</dbReference>
<name>A0A117I033_PAEAM</name>
<dbReference type="InterPro" id="IPR044140">
    <property type="entry name" value="ProRS_anticodon_short"/>
</dbReference>
<dbReference type="InterPro" id="IPR004500">
    <property type="entry name" value="Pro-tRNA-synth_IIa_bac-type"/>
</dbReference>
<evidence type="ECO:0000313" key="15">
    <source>
        <dbReference type="EMBL" id="GAS80042.1"/>
    </source>
</evidence>
<dbReference type="InterPro" id="IPR050062">
    <property type="entry name" value="Pro-tRNA_synthetase"/>
</dbReference>
<dbReference type="InterPro" id="IPR045864">
    <property type="entry name" value="aa-tRNA-synth_II/BPL/LPL"/>
</dbReference>
<dbReference type="Pfam" id="PF00587">
    <property type="entry name" value="tRNA-synt_2b"/>
    <property type="match status" value="1"/>
</dbReference>
<dbReference type="PRINTS" id="PR01046">
    <property type="entry name" value="TRNASYNTHPRO"/>
</dbReference>
<dbReference type="EC" id="6.1.1.15" evidence="12"/>
<keyword evidence="5 12" id="KW-0547">Nucleotide-binding</keyword>
<dbReference type="GO" id="GO:0140096">
    <property type="term" value="F:catalytic activity, acting on a protein"/>
    <property type="evidence" value="ECO:0007669"/>
    <property type="project" value="UniProtKB-ARBA"/>
</dbReference>
<comment type="domain">
    <text evidence="12">Consists of three domains: the N-terminal catalytic domain, the editing domain and the C-terminal anticodon-binding domain.</text>
</comment>
<dbReference type="GO" id="GO:0004827">
    <property type="term" value="F:proline-tRNA ligase activity"/>
    <property type="evidence" value="ECO:0007669"/>
    <property type="project" value="UniProtKB-UniRule"/>
</dbReference>
<comment type="subcellular location">
    <subcellularLocation>
        <location evidence="1 12">Cytoplasm</location>
    </subcellularLocation>
</comment>
<dbReference type="CDD" id="cd04334">
    <property type="entry name" value="ProRS-INS"/>
    <property type="match status" value="1"/>
</dbReference>
<dbReference type="InterPro" id="IPR033730">
    <property type="entry name" value="ProRS_core_prok"/>
</dbReference>
<comment type="subunit">
    <text evidence="2 12">Homodimer.</text>
</comment>